<dbReference type="Proteomes" id="UP000247702">
    <property type="component" value="Unassembled WGS sequence"/>
</dbReference>
<reference evidence="1 3" key="1">
    <citation type="submission" date="2017-11" db="EMBL/GenBank/DDBJ databases">
        <title>The genome of Rhizophagus clarus HR1 reveals common genetic basis of auxotrophy among arbuscular mycorrhizal fungi.</title>
        <authorList>
            <person name="Kobayashi Y."/>
        </authorList>
    </citation>
    <scope>NUCLEOTIDE SEQUENCE [LARGE SCALE GENOMIC DNA]</scope>
    <source>
        <strain evidence="1 3">HR1</strain>
    </source>
</reference>
<evidence type="ECO:0000313" key="1">
    <source>
        <dbReference type="EMBL" id="GBB88889.1"/>
    </source>
</evidence>
<name>A0A2Z6QSQ5_9GLOM</name>
<gene>
    <name evidence="2" type="ORF">RCL2_002757300</name>
    <name evidence="1" type="ORF">RclHR1_01550023</name>
</gene>
<protein>
    <submittedName>
        <fullName evidence="1">Uncharacterized protein</fullName>
    </submittedName>
</protein>
<sequence length="206" mass="23659">MKKGFLLTKPAKQVKKIDSPLLVIINYNSKSSPFNHFHDIITDFLSDLVTKNSSFFNSIIFSDPGGVENFLDKHNGQQVLGNKLIEKVNTNDCYLQTARFLACIINTLLLDDKFMRILSMDFKICQELKNYYNAMYPDIENLGNPIYQSDMSINVDEIDENLKGLLDNELNVTFSRNNTLLPVMFLTKFQKKSAKKKACKEKKKVL</sequence>
<reference evidence="2" key="2">
    <citation type="submission" date="2019-10" db="EMBL/GenBank/DDBJ databases">
        <title>Conservation and host-specific expression of non-tandemly repeated heterogenous ribosome RNA gene in arbuscular mycorrhizal fungi.</title>
        <authorList>
            <person name="Maeda T."/>
            <person name="Kobayashi Y."/>
            <person name="Nakagawa T."/>
            <person name="Ezawa T."/>
            <person name="Yamaguchi K."/>
            <person name="Bino T."/>
            <person name="Nishimoto Y."/>
            <person name="Shigenobu S."/>
            <person name="Kawaguchi M."/>
        </authorList>
    </citation>
    <scope>NUCLEOTIDE SEQUENCE</scope>
    <source>
        <strain evidence="2">HR1</strain>
    </source>
</reference>
<dbReference type="EMBL" id="BEXD01000613">
    <property type="protein sequence ID" value="GBB88889.1"/>
    <property type="molecule type" value="Genomic_DNA"/>
</dbReference>
<keyword evidence="3" id="KW-1185">Reference proteome</keyword>
<dbReference type="AlphaFoldDB" id="A0A2Z6QSQ5"/>
<dbReference type="EMBL" id="BLAL01000297">
    <property type="protein sequence ID" value="GET01150.1"/>
    <property type="molecule type" value="Genomic_DNA"/>
</dbReference>
<accession>A0A2Z6QSQ5</accession>
<organism evidence="1 3">
    <name type="scientific">Rhizophagus clarus</name>
    <dbReference type="NCBI Taxonomy" id="94130"/>
    <lineage>
        <taxon>Eukaryota</taxon>
        <taxon>Fungi</taxon>
        <taxon>Fungi incertae sedis</taxon>
        <taxon>Mucoromycota</taxon>
        <taxon>Glomeromycotina</taxon>
        <taxon>Glomeromycetes</taxon>
        <taxon>Glomerales</taxon>
        <taxon>Glomeraceae</taxon>
        <taxon>Rhizophagus</taxon>
    </lineage>
</organism>
<dbReference type="Proteomes" id="UP000615446">
    <property type="component" value="Unassembled WGS sequence"/>
</dbReference>
<comment type="caution">
    <text evidence="1">The sequence shown here is derived from an EMBL/GenBank/DDBJ whole genome shotgun (WGS) entry which is preliminary data.</text>
</comment>
<evidence type="ECO:0000313" key="3">
    <source>
        <dbReference type="Proteomes" id="UP000247702"/>
    </source>
</evidence>
<proteinExistence type="predicted"/>
<evidence type="ECO:0000313" key="2">
    <source>
        <dbReference type="EMBL" id="GET01150.1"/>
    </source>
</evidence>